<feature type="compositionally biased region" description="Polar residues" evidence="2">
    <location>
        <begin position="247"/>
        <end position="285"/>
    </location>
</feature>
<feature type="coiled-coil region" evidence="1">
    <location>
        <begin position="985"/>
        <end position="1069"/>
    </location>
</feature>
<dbReference type="EMBL" id="JAAIUW010000013">
    <property type="protein sequence ID" value="KAF7804384.1"/>
    <property type="molecule type" value="Genomic_DNA"/>
</dbReference>
<keyword evidence="1" id="KW-0175">Coiled coil</keyword>
<dbReference type="OrthoDB" id="658575at2759"/>
<feature type="region of interest" description="Disordered" evidence="2">
    <location>
        <begin position="220"/>
        <end position="285"/>
    </location>
</feature>
<feature type="coiled-coil region" evidence="1">
    <location>
        <begin position="766"/>
        <end position="821"/>
    </location>
</feature>
<feature type="coiled-coil region" evidence="1">
    <location>
        <begin position="661"/>
        <end position="702"/>
    </location>
</feature>
<proteinExistence type="predicted"/>
<evidence type="ECO:0000256" key="2">
    <source>
        <dbReference type="SAM" id="MobiDB-lite"/>
    </source>
</evidence>
<name>A0A834SIU1_9FABA</name>
<feature type="coiled-coil region" evidence="1">
    <location>
        <begin position="305"/>
        <end position="374"/>
    </location>
</feature>
<protein>
    <submittedName>
        <fullName evidence="4">Golgin subfamily B member 1-like</fullName>
    </submittedName>
</protein>
<reference evidence="4" key="1">
    <citation type="submission" date="2020-09" db="EMBL/GenBank/DDBJ databases">
        <title>Genome-Enabled Discovery of Anthraquinone Biosynthesis in Senna tora.</title>
        <authorList>
            <person name="Kang S.-H."/>
            <person name="Pandey R.P."/>
            <person name="Lee C.-M."/>
            <person name="Sim J.-S."/>
            <person name="Jeong J.-T."/>
            <person name="Choi B.-S."/>
            <person name="Jung M."/>
            <person name="Ginzburg D."/>
            <person name="Zhao K."/>
            <person name="Won S.Y."/>
            <person name="Oh T.-J."/>
            <person name="Yu Y."/>
            <person name="Kim N.-H."/>
            <person name="Lee O.R."/>
            <person name="Lee T.-H."/>
            <person name="Bashyal P."/>
            <person name="Kim T.-S."/>
            <person name="Lee W.-H."/>
            <person name="Kawkins C."/>
            <person name="Kim C.-K."/>
            <person name="Kim J.S."/>
            <person name="Ahn B.O."/>
            <person name="Rhee S.Y."/>
            <person name="Sohng J.K."/>
        </authorList>
    </citation>
    <scope>NUCLEOTIDE SEQUENCE</scope>
    <source>
        <tissue evidence="4">Leaf</tissue>
    </source>
</reference>
<feature type="domain" description="C2 NT-type" evidence="3">
    <location>
        <begin position="6"/>
        <end position="149"/>
    </location>
</feature>
<dbReference type="InterPro" id="IPR019448">
    <property type="entry name" value="NT-C2"/>
</dbReference>
<dbReference type="PANTHER" id="PTHR47270">
    <property type="entry name" value="PROTEIN MLP1-LIKE"/>
    <property type="match status" value="1"/>
</dbReference>
<feature type="coiled-coil region" evidence="1">
    <location>
        <begin position="868"/>
        <end position="937"/>
    </location>
</feature>
<organism evidence="4 5">
    <name type="scientific">Senna tora</name>
    <dbReference type="NCBI Taxonomy" id="362788"/>
    <lineage>
        <taxon>Eukaryota</taxon>
        <taxon>Viridiplantae</taxon>
        <taxon>Streptophyta</taxon>
        <taxon>Embryophyta</taxon>
        <taxon>Tracheophyta</taxon>
        <taxon>Spermatophyta</taxon>
        <taxon>Magnoliopsida</taxon>
        <taxon>eudicotyledons</taxon>
        <taxon>Gunneridae</taxon>
        <taxon>Pentapetalae</taxon>
        <taxon>rosids</taxon>
        <taxon>fabids</taxon>
        <taxon>Fabales</taxon>
        <taxon>Fabaceae</taxon>
        <taxon>Caesalpinioideae</taxon>
        <taxon>Cassia clade</taxon>
        <taxon>Senna</taxon>
    </lineage>
</organism>
<gene>
    <name evidence="4" type="ORF">G2W53_043495</name>
</gene>
<feature type="compositionally biased region" description="Polar residues" evidence="2">
    <location>
        <begin position="1318"/>
        <end position="1327"/>
    </location>
</feature>
<dbReference type="PROSITE" id="PS51840">
    <property type="entry name" value="C2_NT"/>
    <property type="match status" value="1"/>
</dbReference>
<evidence type="ECO:0000259" key="3">
    <source>
        <dbReference type="PROSITE" id="PS51840"/>
    </source>
</evidence>
<keyword evidence="5" id="KW-1185">Reference proteome</keyword>
<evidence type="ECO:0000256" key="1">
    <source>
        <dbReference type="SAM" id="Coils"/>
    </source>
</evidence>
<accession>A0A834SIU1</accession>
<evidence type="ECO:0000313" key="5">
    <source>
        <dbReference type="Proteomes" id="UP000634136"/>
    </source>
</evidence>
<feature type="coiled-coil region" evidence="1">
    <location>
        <begin position="398"/>
        <end position="512"/>
    </location>
</feature>
<dbReference type="Pfam" id="PF10358">
    <property type="entry name" value="NT-C2"/>
    <property type="match status" value="1"/>
</dbReference>
<feature type="coiled-coil region" evidence="1">
    <location>
        <begin position="1098"/>
        <end position="1274"/>
    </location>
</feature>
<sequence>MFRLHKHRSSKSEDKFEFKFSHFQAFQVPKGWDKLFVSIISKENGKTIAKSSKALVRNGSCQWADIFSQSILVSRDNSSKEMEHCLLKLLVATGSSRSGILGEATINMTSYTSSTDAIPLTIPLNKCNHGTSLHKQRKHTFLVTIQCLTPKTKFRDQESGDDLNANKRDVSIKSNGSDCSNVQSVESSSVKDLDSISSFGEFESRGTNFSGSGSHCSFNSAEGSIGRENLSRSIDSRDDGQSPGGRQDSTSSLHSVSDCSYPAQNFSQQTHSSVDSQVTNSGNNSCQQEFGALSDCMTNSSKSRLEAAEDSTEELRAEAKMWEMNARKLMVDLDMLRTEFSGQSKNLEDMEKELSVAHLERDNLKKEIEQLKLSLEYPSVNQKALEVLSQGECVSETKKALEDEFKFQKESNANLSLQLKRSQEANIELVSVLQELEETIEQQKIEIENLSELTSQFSDMENSLQLSIERNRTLMLQLEQMEESKNNLLVKVQQLELALEEKRHDIETAKCSDRKTLSDIEVEYESKLSAKEEEILSLKTKLFQSLPEKCNAETVSRNLGDDDADLIREIEVLKEKLQELETDCNELTDENLELLFKLKEAQKESRNRGASEDFSPNKLEDQDFSSFESDVNNKVFPSLHLEDVLQRNVIGKVKSNDHISVKELESLKLVLEGRITELNKKVIDKTSEIENLEVNLSSKEKEIGVLRKCQTELQEKVSHLQNDKIQRQEQVAVMLKERDINLKCLCDLRNDLATLSRSMHSQVSAKEKFQRKSSELENGKHELELLISETNQEKEHLAMCMSVLEAQLRDLTNKQDSILSELESSKSQVAMLQEENMKIKSGMDLSKEDMKKRLNATLFQWSEAQQECEYLKRENQKLQVAVENLAEECNSLQKLNGDLIKQKLELQEHCSIAGTKLRQSDQRFAECSERVQLLEKNFAVMLEDNTSKEKSIASELDVLLTENRIHMEQGQSLLNQMHLEKTVEIQNLQQVIEHLSMKLSATHDEKERIASNALLEVSELCAEKAKLEAAFREVQSEVLASKNDINIMQTEYEKKLQDLTTELAAFKINQEMLMANHEKFLKLVEDYKSRELKVKSTMNALESKLEVTESDRQQFMEETKILRIQLQQIDQFKIEIEALKNDLNSANSEKERLEASLRVTSELCENLKAEKKFFAVKILAMEKDVSELEDCKRSRTALEERLAQTEIDLKTKETLVALGTEHKNELGNIKRINRQYQQSMQVLEQEKNEFQEKFQALEEELKLIKEQKRNQVSKINRKALPVHEDSKILKHTPVVKNSSQHRCNRKKLSSKNDKETVKNQQDLYSSKHQSEVETQYGLLDESVHVVEVDPESKVQLLETELAKAKAANNMLLSQLQNNQANAPMKSMGGGELVTKENFERTKSMLEAELRDIQERYLHMSLKYAEVEAQREELVMKLKVTKMKMATLKS</sequence>
<dbReference type="PANTHER" id="PTHR47270:SF3">
    <property type="entry name" value="HYPOTETICAL PROTEIN"/>
    <property type="match status" value="1"/>
</dbReference>
<evidence type="ECO:0000313" key="4">
    <source>
        <dbReference type="EMBL" id="KAF7804384.1"/>
    </source>
</evidence>
<feature type="coiled-coil region" evidence="1">
    <location>
        <begin position="563"/>
        <end position="604"/>
    </location>
</feature>
<dbReference type="Proteomes" id="UP000634136">
    <property type="component" value="Unassembled WGS sequence"/>
</dbReference>
<feature type="coiled-coil region" evidence="1">
    <location>
        <begin position="1354"/>
        <end position="1415"/>
    </location>
</feature>
<comment type="caution">
    <text evidence="4">The sequence shown here is derived from an EMBL/GenBank/DDBJ whole genome shotgun (WGS) entry which is preliminary data.</text>
</comment>
<feature type="region of interest" description="Disordered" evidence="2">
    <location>
        <begin position="1296"/>
        <end position="1329"/>
    </location>
</feature>